<dbReference type="RefSeq" id="XP_014655483.1">
    <property type="nucleotide sequence ID" value="XM_014799997.1"/>
</dbReference>
<sequence>MPLFGSGHSRGESASYADKPLTSGQASPMLPTSAPHSSQHGKPKNKVAAWWSSQSRTRKILLIAAVLIVLLALILGLALGLTLGEEKEDSNPSTDYVPQTISGSRSSLLTDGYWYTAPSNGTNFNWTASTTQLGNYRADSTGVDIVINTAQRFQAIDGFGGAMTDSSAYLLTRLKQREQGLYSRVMDFMFNNATGVGITRATLGASDFSVMQEYSYIAQPPDFAAAANELNNAASLLSSFSVDGTQSSMYTLPVLVDAKKRNPGLKVILTPWSPPPFMKSNNTMNGGSLRDGFIPVLAQYYAQAAQAWSNAGVRPWAMTLQNEPSHIASYPSMGLNSSQQVQLAQELRSQLQSRGLGSIQVWGHDDNYSGWQRAADIVNGNSSAVDAIAFHCYRGDPAEMAQFEGALRNGVSKDLHMTECTGTGNPSNRWSGMQGWLNNVYWPVGSQNARSIVQWNLALDRGYGPHLESAYCTSCTGSLVLSSQQKPANPYVSYNEQIYLTAHFSAASTDLTNVGGGQAYRVSAQQGTQYSLNRNDWQCLNWLAYAAPTAGTALQNASTSNNNAQPTRRVGLVIANTCKDTKNVVVSSDGRRTTIPVQQGLSTFVWTAP</sequence>
<dbReference type="OrthoDB" id="2160638at2759"/>
<dbReference type="GO" id="GO:0004348">
    <property type="term" value="F:glucosylceramidase activity"/>
    <property type="evidence" value="ECO:0007669"/>
    <property type="project" value="InterPro"/>
</dbReference>
<evidence type="ECO:0000313" key="5">
    <source>
        <dbReference type="EMBL" id="GAK66238.1"/>
    </source>
</evidence>
<evidence type="ECO:0000256" key="2">
    <source>
        <dbReference type="ARBA" id="ARBA00022729"/>
    </source>
</evidence>
<dbReference type="HOGENOM" id="CLU_458635_0_0_1"/>
<evidence type="ECO:0000313" key="6">
    <source>
        <dbReference type="Proteomes" id="UP000053758"/>
    </source>
</evidence>
<gene>
    <name evidence="5" type="ORF">PAN0_012d4460</name>
</gene>
<protein>
    <submittedName>
        <fullName evidence="5">Glycoside hydrolase family 30 protein</fullName>
    </submittedName>
</protein>
<dbReference type="InterPro" id="IPR017853">
    <property type="entry name" value="GH"/>
</dbReference>
<dbReference type="SUPFAM" id="SSF51445">
    <property type="entry name" value="(Trans)glycosidases"/>
    <property type="match status" value="1"/>
</dbReference>
<dbReference type="FunFam" id="3.20.20.80:FF:000412">
    <property type="entry name" value="Uncharacterized protein"/>
    <property type="match status" value="1"/>
</dbReference>
<name>A0A081CHU2_PSEA2</name>
<dbReference type="GO" id="GO:0006680">
    <property type="term" value="P:glucosylceramide catabolic process"/>
    <property type="evidence" value="ECO:0007669"/>
    <property type="project" value="TreeGrafter"/>
</dbReference>
<evidence type="ECO:0000256" key="4">
    <source>
        <dbReference type="RuleBase" id="RU361188"/>
    </source>
</evidence>
<keyword evidence="3 4" id="KW-0378">Hydrolase</keyword>
<dbReference type="InterPro" id="IPR001139">
    <property type="entry name" value="Glyco_hydro_30"/>
</dbReference>
<dbReference type="AlphaFoldDB" id="A0A081CHU2"/>
<dbReference type="GeneID" id="26305350"/>
<dbReference type="Proteomes" id="UP000053758">
    <property type="component" value="Unassembled WGS sequence"/>
</dbReference>
<comment type="similarity">
    <text evidence="1 4">Belongs to the glycosyl hydrolase 30 family.</text>
</comment>
<keyword evidence="2" id="KW-0732">Signal</keyword>
<dbReference type="PANTHER" id="PTHR11069:SF23">
    <property type="entry name" value="LYSOSOMAL ACID GLUCOSYLCERAMIDASE"/>
    <property type="match status" value="1"/>
</dbReference>
<accession>A0A081CHU2</accession>
<dbReference type="Gene3D" id="3.20.20.80">
    <property type="entry name" value="Glycosidases"/>
    <property type="match status" value="1"/>
</dbReference>
<evidence type="ECO:0000256" key="3">
    <source>
        <dbReference type="ARBA" id="ARBA00022801"/>
    </source>
</evidence>
<keyword evidence="4" id="KW-0326">Glycosidase</keyword>
<evidence type="ECO:0000256" key="1">
    <source>
        <dbReference type="ARBA" id="ARBA00005382"/>
    </source>
</evidence>
<dbReference type="Pfam" id="PF02055">
    <property type="entry name" value="Glyco_hydro_30"/>
    <property type="match status" value="1"/>
</dbReference>
<dbReference type="EMBL" id="DF830079">
    <property type="protein sequence ID" value="GAK66238.1"/>
    <property type="molecule type" value="Genomic_DNA"/>
</dbReference>
<reference evidence="6" key="1">
    <citation type="journal article" date="2014" name="Genome Announc.">
        <title>Draft Genome Sequence of the Yeast Pseudozyma antarctica Type Strain JCM10317, a Producer of the Glycolipid Biosurfactants, Mannosylerythritol Lipids.</title>
        <authorList>
            <person name="Saika A."/>
            <person name="Koike H."/>
            <person name="Hori T."/>
            <person name="Fukuoka T."/>
            <person name="Sato S."/>
            <person name="Habe H."/>
            <person name="Kitamoto D."/>
            <person name="Morita T."/>
        </authorList>
    </citation>
    <scope>NUCLEOTIDE SEQUENCE [LARGE SCALE GENOMIC DNA]</scope>
    <source>
        <strain evidence="6">JCM 10317</strain>
    </source>
</reference>
<keyword evidence="6" id="KW-1185">Reference proteome</keyword>
<dbReference type="GO" id="GO:0016020">
    <property type="term" value="C:membrane"/>
    <property type="evidence" value="ECO:0007669"/>
    <property type="project" value="GOC"/>
</dbReference>
<dbReference type="InterPro" id="IPR033453">
    <property type="entry name" value="Glyco_hydro_30_TIM-barrel"/>
</dbReference>
<organism evidence="5 6">
    <name type="scientific">Pseudozyma antarctica</name>
    <name type="common">Yeast</name>
    <name type="synonym">Candida antarctica</name>
    <dbReference type="NCBI Taxonomy" id="84753"/>
    <lineage>
        <taxon>Eukaryota</taxon>
        <taxon>Fungi</taxon>
        <taxon>Dikarya</taxon>
        <taxon>Basidiomycota</taxon>
        <taxon>Ustilaginomycotina</taxon>
        <taxon>Ustilaginomycetes</taxon>
        <taxon>Ustilaginales</taxon>
        <taxon>Ustilaginaceae</taxon>
        <taxon>Moesziomyces</taxon>
    </lineage>
</organism>
<dbReference type="PANTHER" id="PTHR11069">
    <property type="entry name" value="GLUCOSYLCERAMIDASE"/>
    <property type="match status" value="1"/>
</dbReference>
<proteinExistence type="inferred from homology"/>